<dbReference type="RefSeq" id="WP_087553935.1">
    <property type="nucleotide sequence ID" value="NZ_CP033133.1"/>
</dbReference>
<accession>A0A3G2T777</accession>
<dbReference type="SUPFAM" id="SSF53474">
    <property type="entry name" value="alpha/beta-Hydrolases"/>
    <property type="match status" value="1"/>
</dbReference>
<gene>
    <name evidence="2" type="ORF">CDG68_20900</name>
</gene>
<proteinExistence type="predicted"/>
<feature type="compositionally biased region" description="Low complexity" evidence="1">
    <location>
        <begin position="1"/>
        <end position="19"/>
    </location>
</feature>
<name>A0A3G2T777_9GAMM</name>
<organism evidence="2 3">
    <name type="scientific">Acinetobacter wuhouensis</name>
    <dbReference type="NCBI Taxonomy" id="1879050"/>
    <lineage>
        <taxon>Bacteria</taxon>
        <taxon>Pseudomonadati</taxon>
        <taxon>Pseudomonadota</taxon>
        <taxon>Gammaproteobacteria</taxon>
        <taxon>Moraxellales</taxon>
        <taxon>Moraxellaceae</taxon>
        <taxon>Acinetobacter</taxon>
    </lineage>
</organism>
<evidence type="ECO:0008006" key="4">
    <source>
        <dbReference type="Google" id="ProtNLM"/>
    </source>
</evidence>
<protein>
    <recommendedName>
        <fullName evidence="4">Alpha/beta hydrolase</fullName>
    </recommendedName>
</protein>
<dbReference type="PANTHER" id="PTHR11440">
    <property type="entry name" value="LECITHIN-CHOLESTEROL ACYLTRANSFERASE-RELATED"/>
    <property type="match status" value="1"/>
</dbReference>
<reference evidence="2 3" key="1">
    <citation type="submission" date="2018-10" db="EMBL/GenBank/DDBJ databases">
        <title>The complete genome of Acinetobacter wuhouensis strain WCHAW010062.</title>
        <authorList>
            <person name="Hu Y."/>
            <person name="Long H."/>
            <person name="Feng Y."/>
            <person name="Zong Z."/>
        </authorList>
    </citation>
    <scope>NUCLEOTIDE SEQUENCE [LARGE SCALE GENOMIC DNA]</scope>
    <source>
        <strain evidence="2 3">WCHAW010062</strain>
    </source>
</reference>
<dbReference type="Gene3D" id="3.40.50.1820">
    <property type="entry name" value="alpha/beta hydrolase"/>
    <property type="match status" value="1"/>
</dbReference>
<dbReference type="EMBL" id="CP033133">
    <property type="protein sequence ID" value="AYO55941.1"/>
    <property type="molecule type" value="Genomic_DNA"/>
</dbReference>
<evidence type="ECO:0000313" key="2">
    <source>
        <dbReference type="EMBL" id="AYO55941.1"/>
    </source>
</evidence>
<sequence length="585" mass="65769">MAEINNTITSTSATSPTSNKAGTSVEIQKLDTIPIIFIPGIMGSNIRNSKDHDTVVWRIGNYAGAAKTVYNQAQKTPAQLQRELNPNETEVDPRGDLYLDPRAKITTKEAKNERLWGTVHWESYGPSLLYFEGALSNVRLEATEKNWLQRRRGYQLVAQDDKYTPDWLSLLSSNEKSSWNPQMGFESIDKNDIEKLKRFNFPVYALGYNWLQSNSISADNIASIMKRIKAKYGKNFHKFIVVTHSMGGLVGRSLSKKMGDDIAGIIHGVMPAVGAPAVYRRFVAGSIEGDGLKDIAAGLVLGKDTTHVTAVLGSSQGGMELLPSKEYLIRKKGYEPSPKWLSLIGGDEKGTSHVVTLPNSNPYKDIYKAHNVWWEMAKDEYLNPLRRKYVDITPRENFESLIDLVQKFHISIANHYHNNTYVHFGADGSQKTFGSLNWNLDRPLIGLDGNQLKTLPRANPKELLPVISEHNKKVYEKAKSITDKEKLKEYYRENIMNENGQRFIKLKSGSFGKFTISRNKNEIGDGTVPFHSGVSPLYSGSSGVKQVFQMTGFDHQGSYGNQHVRRNVLYSIVKIIKDSNIQPRH</sequence>
<evidence type="ECO:0000313" key="3">
    <source>
        <dbReference type="Proteomes" id="UP000279962"/>
    </source>
</evidence>
<dbReference type="AlphaFoldDB" id="A0A3G2T777"/>
<feature type="region of interest" description="Disordered" evidence="1">
    <location>
        <begin position="1"/>
        <end position="22"/>
    </location>
</feature>
<dbReference type="InterPro" id="IPR029058">
    <property type="entry name" value="AB_hydrolase_fold"/>
</dbReference>
<evidence type="ECO:0000256" key="1">
    <source>
        <dbReference type="SAM" id="MobiDB-lite"/>
    </source>
</evidence>
<dbReference type="Proteomes" id="UP000279962">
    <property type="component" value="Chromosome"/>
</dbReference>